<protein>
    <submittedName>
        <fullName evidence="2">Uncharacterized protein</fullName>
    </submittedName>
</protein>
<sequence>MQPETHLQSFTSSNIGRDMPMTPDSNNSRQGHLSVSESESGIEASMSSMGEEDDDILQRRSQAMTDQDPPLLQRAMRSAKRSAAQAHHKPIQGGFAKGTGDGSSTSMTASQQAQTSDLESLPREEQDMVMAGVANATMGADPVVMSTSSSSSIDSIQDTDQQQSQHDSMQSQPRNIPTPSSGYDGDSEGTTADTNRAPLLNRSMEHHHHYRHHHHHHPSSPLPTKHQMTD</sequence>
<proteinExistence type="predicted"/>
<reference evidence="2" key="1">
    <citation type="journal article" date="2014" name="Genome Announc.">
        <title>De novo whole-genome sequence and genome annotation of Lichtheimia ramosa.</title>
        <authorList>
            <person name="Linde J."/>
            <person name="Schwartze V."/>
            <person name="Binder U."/>
            <person name="Lass-Florl C."/>
            <person name="Voigt K."/>
            <person name="Horn F."/>
        </authorList>
    </citation>
    <scope>NUCLEOTIDE SEQUENCE</scope>
    <source>
        <strain evidence="2">JMRC FSU:6197</strain>
    </source>
</reference>
<name>A0A077WJW8_9FUNG</name>
<accession>A0A077WJW8</accession>
<feature type="compositionally biased region" description="Basic residues" evidence="1">
    <location>
        <begin position="205"/>
        <end position="218"/>
    </location>
</feature>
<evidence type="ECO:0000313" key="2">
    <source>
        <dbReference type="EMBL" id="CDS07680.1"/>
    </source>
</evidence>
<gene>
    <name evidence="2" type="ORF">LRAMOSA01629</name>
</gene>
<feature type="region of interest" description="Disordered" evidence="1">
    <location>
        <begin position="1"/>
        <end position="230"/>
    </location>
</feature>
<feature type="compositionally biased region" description="Polar residues" evidence="1">
    <location>
        <begin position="1"/>
        <end position="15"/>
    </location>
</feature>
<evidence type="ECO:0000256" key="1">
    <source>
        <dbReference type="SAM" id="MobiDB-lite"/>
    </source>
</evidence>
<feature type="compositionally biased region" description="Low complexity" evidence="1">
    <location>
        <begin position="145"/>
        <end position="172"/>
    </location>
</feature>
<feature type="compositionally biased region" description="Low complexity" evidence="1">
    <location>
        <begin position="103"/>
        <end position="116"/>
    </location>
</feature>
<dbReference type="AlphaFoldDB" id="A0A077WJW8"/>
<dbReference type="OrthoDB" id="2269432at2759"/>
<dbReference type="EMBL" id="LK023324">
    <property type="protein sequence ID" value="CDS07680.1"/>
    <property type="molecule type" value="Genomic_DNA"/>
</dbReference>
<feature type="compositionally biased region" description="Polar residues" evidence="1">
    <location>
        <begin position="23"/>
        <end position="39"/>
    </location>
</feature>
<organism evidence="2">
    <name type="scientific">Lichtheimia ramosa</name>
    <dbReference type="NCBI Taxonomy" id="688394"/>
    <lineage>
        <taxon>Eukaryota</taxon>
        <taxon>Fungi</taxon>
        <taxon>Fungi incertae sedis</taxon>
        <taxon>Mucoromycota</taxon>
        <taxon>Mucoromycotina</taxon>
        <taxon>Mucoromycetes</taxon>
        <taxon>Mucorales</taxon>
        <taxon>Lichtheimiaceae</taxon>
        <taxon>Lichtheimia</taxon>
    </lineage>
</organism>